<dbReference type="EMBL" id="KV417498">
    <property type="protein sequence ID" value="KZP29477.1"/>
    <property type="molecule type" value="Genomic_DNA"/>
</dbReference>
<dbReference type="AlphaFoldDB" id="A0A166SI63"/>
<name>A0A166SI63_9AGAM</name>
<accession>A0A166SI63</accession>
<dbReference type="Proteomes" id="UP000076532">
    <property type="component" value="Unassembled WGS sequence"/>
</dbReference>
<proteinExistence type="predicted"/>
<protein>
    <submittedName>
        <fullName evidence="1">Uncharacterized protein</fullName>
    </submittedName>
</protein>
<sequence length="59" mass="6693">MSLVTSNLSRNYHHLAGICFRVYLSYFSTTANRSIYTDRVGMCKGDCKGGRLPDEMILE</sequence>
<organism evidence="1 3">
    <name type="scientific">Athelia psychrophila</name>
    <dbReference type="NCBI Taxonomy" id="1759441"/>
    <lineage>
        <taxon>Eukaryota</taxon>
        <taxon>Fungi</taxon>
        <taxon>Dikarya</taxon>
        <taxon>Basidiomycota</taxon>
        <taxon>Agaricomycotina</taxon>
        <taxon>Agaricomycetes</taxon>
        <taxon>Agaricomycetidae</taxon>
        <taxon>Atheliales</taxon>
        <taxon>Atheliaceae</taxon>
        <taxon>Athelia</taxon>
    </lineage>
</organism>
<keyword evidence="3" id="KW-1185">Reference proteome</keyword>
<dbReference type="EMBL" id="KV417498">
    <property type="protein sequence ID" value="KZP29482.1"/>
    <property type="molecule type" value="Genomic_DNA"/>
</dbReference>
<gene>
    <name evidence="1" type="ORF">FIBSPDRAFT_851472</name>
    <name evidence="2" type="ORF">FIBSPDRAFT_851478</name>
</gene>
<evidence type="ECO:0000313" key="1">
    <source>
        <dbReference type="EMBL" id="KZP29477.1"/>
    </source>
</evidence>
<reference evidence="1 3" key="1">
    <citation type="journal article" date="2016" name="Mol. Biol. Evol.">
        <title>Comparative Genomics of Early-Diverging Mushroom-Forming Fungi Provides Insights into the Origins of Lignocellulose Decay Capabilities.</title>
        <authorList>
            <person name="Nagy L.G."/>
            <person name="Riley R."/>
            <person name="Tritt A."/>
            <person name="Adam C."/>
            <person name="Daum C."/>
            <person name="Floudas D."/>
            <person name="Sun H."/>
            <person name="Yadav J.S."/>
            <person name="Pangilinan J."/>
            <person name="Larsson K.H."/>
            <person name="Matsuura K."/>
            <person name="Barry K."/>
            <person name="Labutti K."/>
            <person name="Kuo R."/>
            <person name="Ohm R.A."/>
            <person name="Bhattacharya S.S."/>
            <person name="Shirouzu T."/>
            <person name="Yoshinaga Y."/>
            <person name="Martin F.M."/>
            <person name="Grigoriev I.V."/>
            <person name="Hibbett D.S."/>
        </authorList>
    </citation>
    <scope>NUCLEOTIDE SEQUENCE [LARGE SCALE GENOMIC DNA]</scope>
    <source>
        <strain evidence="1 3">CBS 109695</strain>
    </source>
</reference>
<evidence type="ECO:0000313" key="3">
    <source>
        <dbReference type="Proteomes" id="UP000076532"/>
    </source>
</evidence>
<evidence type="ECO:0000313" key="2">
    <source>
        <dbReference type="EMBL" id="KZP29482.1"/>
    </source>
</evidence>